<proteinExistence type="predicted"/>
<feature type="chain" id="PRO_5008904234" evidence="1">
    <location>
        <begin position="19"/>
        <end position="318"/>
    </location>
</feature>
<dbReference type="AlphaFoldDB" id="A0A1D2MLT5"/>
<evidence type="ECO:0000313" key="2">
    <source>
        <dbReference type="EMBL" id="ODM93990.1"/>
    </source>
</evidence>
<dbReference type="EMBL" id="LJIJ01000875">
    <property type="protein sequence ID" value="ODM93990.1"/>
    <property type="molecule type" value="Genomic_DNA"/>
</dbReference>
<dbReference type="OrthoDB" id="8285348at2759"/>
<feature type="signal peptide" evidence="1">
    <location>
        <begin position="1"/>
        <end position="18"/>
    </location>
</feature>
<name>A0A1D2MLT5_ORCCI</name>
<accession>A0A1D2MLT5</accession>
<protein>
    <submittedName>
        <fullName evidence="2">Uncharacterized protein</fullName>
    </submittedName>
</protein>
<sequence>MNNPVSLILACLVGLSGGVPEDPPKLSYLAIRMEGVCCKTVDLQGFNTTCTDSANTIYPNKLPKPTPGISEEVFTSITKQNDRLLNQLIQQAIYSTPLPKIQSAYGFQQLDVVASIYQKVCPAVPPSFLQIVIQLFQFINFETSNNRTEYLPDAYHKWIMTLLNKCVDSVKEQPIKTEICKERVLGIENCTSYICTKPEHEFRLMRTDPMMDVIFKLLELVQSVCFPSFLQSSRMFHFFHLTIADTFTESIKMRWTTQIEEITFWKRLLGPFFDVHLLNMERCNEGIISQQKFHFRIPRTSMPAQIRLTAELQKLRMR</sequence>
<comment type="caution">
    <text evidence="2">The sequence shown here is derived from an EMBL/GenBank/DDBJ whole genome shotgun (WGS) entry which is preliminary data.</text>
</comment>
<organism evidence="2 3">
    <name type="scientific">Orchesella cincta</name>
    <name type="common">Springtail</name>
    <name type="synonym">Podura cincta</name>
    <dbReference type="NCBI Taxonomy" id="48709"/>
    <lineage>
        <taxon>Eukaryota</taxon>
        <taxon>Metazoa</taxon>
        <taxon>Ecdysozoa</taxon>
        <taxon>Arthropoda</taxon>
        <taxon>Hexapoda</taxon>
        <taxon>Collembola</taxon>
        <taxon>Entomobryomorpha</taxon>
        <taxon>Entomobryoidea</taxon>
        <taxon>Orchesellidae</taxon>
        <taxon>Orchesellinae</taxon>
        <taxon>Orchesella</taxon>
    </lineage>
</organism>
<dbReference type="Proteomes" id="UP000094527">
    <property type="component" value="Unassembled WGS sequence"/>
</dbReference>
<evidence type="ECO:0000313" key="3">
    <source>
        <dbReference type="Proteomes" id="UP000094527"/>
    </source>
</evidence>
<gene>
    <name evidence="2" type="ORF">Ocin01_12696</name>
</gene>
<keyword evidence="1" id="KW-0732">Signal</keyword>
<reference evidence="2 3" key="1">
    <citation type="journal article" date="2016" name="Genome Biol. Evol.">
        <title>Gene Family Evolution Reflects Adaptation to Soil Environmental Stressors in the Genome of the Collembolan Orchesella cincta.</title>
        <authorList>
            <person name="Faddeeva-Vakhrusheva A."/>
            <person name="Derks M.F."/>
            <person name="Anvar S.Y."/>
            <person name="Agamennone V."/>
            <person name="Suring W."/>
            <person name="Smit S."/>
            <person name="van Straalen N.M."/>
            <person name="Roelofs D."/>
        </authorList>
    </citation>
    <scope>NUCLEOTIDE SEQUENCE [LARGE SCALE GENOMIC DNA]</scope>
    <source>
        <tissue evidence="2">Mixed pool</tissue>
    </source>
</reference>
<keyword evidence="3" id="KW-1185">Reference proteome</keyword>
<evidence type="ECO:0000256" key="1">
    <source>
        <dbReference type="SAM" id="SignalP"/>
    </source>
</evidence>